<dbReference type="SUPFAM" id="SSF54523">
    <property type="entry name" value="Pili subunits"/>
    <property type="match status" value="1"/>
</dbReference>
<dbReference type="STRING" id="1802306.A3C72_02305"/>
<keyword evidence="1" id="KW-0472">Membrane</keyword>
<sequence length="192" mass="21297">MFSKNKEKYRYQRAFTLMEMIVGVFIFSIIMVAATGATLSIVSANKQAEAIKSVVSNFSYALDSMTRNLRVGTEYRCFRGGSEVSGGCRFGPSANAGGDEVRFTDSNGLESRYKLSGTTLQRYAGTGYFDITSSDVKIDHLRFYVRGLGDDNEQPNVLIVVKGHVDFKDKQTNFTVETLATQRKVDSDETSI</sequence>
<dbReference type="InterPro" id="IPR012902">
    <property type="entry name" value="N_methyl_site"/>
</dbReference>
<keyword evidence="1" id="KW-0812">Transmembrane</keyword>
<dbReference type="AlphaFoldDB" id="A0A1G2MEN9"/>
<feature type="transmembrane region" description="Helical" evidence="1">
    <location>
        <begin position="21"/>
        <end position="42"/>
    </location>
</feature>
<dbReference type="Pfam" id="PF07963">
    <property type="entry name" value="N_methyl"/>
    <property type="match status" value="1"/>
</dbReference>
<comment type="caution">
    <text evidence="2">The sequence shown here is derived from an EMBL/GenBank/DDBJ whole genome shotgun (WGS) entry which is preliminary data.</text>
</comment>
<evidence type="ECO:0008006" key="4">
    <source>
        <dbReference type="Google" id="ProtNLM"/>
    </source>
</evidence>
<dbReference type="Proteomes" id="UP000177130">
    <property type="component" value="Unassembled WGS sequence"/>
</dbReference>
<evidence type="ECO:0000313" key="3">
    <source>
        <dbReference type="Proteomes" id="UP000177130"/>
    </source>
</evidence>
<dbReference type="NCBIfam" id="TIGR02532">
    <property type="entry name" value="IV_pilin_GFxxxE"/>
    <property type="match status" value="1"/>
</dbReference>
<accession>A0A1G2MEN9</accession>
<reference evidence="2 3" key="1">
    <citation type="journal article" date="2016" name="Nat. Commun.">
        <title>Thousands of microbial genomes shed light on interconnected biogeochemical processes in an aquifer system.</title>
        <authorList>
            <person name="Anantharaman K."/>
            <person name="Brown C.T."/>
            <person name="Hug L.A."/>
            <person name="Sharon I."/>
            <person name="Castelle C.J."/>
            <person name="Probst A.J."/>
            <person name="Thomas B.C."/>
            <person name="Singh A."/>
            <person name="Wilkins M.J."/>
            <person name="Karaoz U."/>
            <person name="Brodie E.L."/>
            <person name="Williams K.H."/>
            <person name="Hubbard S.S."/>
            <person name="Banfield J.F."/>
        </authorList>
    </citation>
    <scope>NUCLEOTIDE SEQUENCE [LARGE SCALE GENOMIC DNA]</scope>
</reference>
<evidence type="ECO:0000256" key="1">
    <source>
        <dbReference type="SAM" id="Phobius"/>
    </source>
</evidence>
<evidence type="ECO:0000313" key="2">
    <source>
        <dbReference type="EMBL" id="OHA22164.1"/>
    </source>
</evidence>
<proteinExistence type="predicted"/>
<organism evidence="2 3">
    <name type="scientific">Candidatus Taylorbacteria bacterium RIFCSPHIGHO2_02_FULL_43_32b</name>
    <dbReference type="NCBI Taxonomy" id="1802306"/>
    <lineage>
        <taxon>Bacteria</taxon>
        <taxon>Candidatus Tayloriibacteriota</taxon>
    </lineage>
</organism>
<gene>
    <name evidence="2" type="ORF">A3C72_02305</name>
</gene>
<protein>
    <recommendedName>
        <fullName evidence="4">Type II secretion system protein J</fullName>
    </recommendedName>
</protein>
<name>A0A1G2MEN9_9BACT</name>
<dbReference type="InterPro" id="IPR045584">
    <property type="entry name" value="Pilin-like"/>
</dbReference>
<dbReference type="EMBL" id="MHRK01000058">
    <property type="protein sequence ID" value="OHA22164.1"/>
    <property type="molecule type" value="Genomic_DNA"/>
</dbReference>
<keyword evidence="1" id="KW-1133">Transmembrane helix</keyword>